<dbReference type="InterPro" id="IPR038475">
    <property type="entry name" value="RecG_C_sf"/>
</dbReference>
<evidence type="ECO:0000313" key="2">
    <source>
        <dbReference type="EMBL" id="EJF41371.1"/>
    </source>
</evidence>
<dbReference type="InterPro" id="IPR036388">
    <property type="entry name" value="WH-like_DNA-bd_sf"/>
</dbReference>
<dbReference type="InterPro" id="IPR007421">
    <property type="entry name" value="Schlafen_AlbA_2_dom"/>
</dbReference>
<dbReference type="eggNOG" id="COG1846">
    <property type="taxonomic scope" value="Bacteria"/>
</dbReference>
<sequence length="577" mass="63254">MTTVNADDLHQHVARMRRQRSDDASVEAKAAVRDLPKSIWDTVSAFANTDGGTIILGLDEREDFQPAKGFTEAVAKRRIDALISGLDASPQGSAKVAPVPDCVPERDTVDGRPVVVLNVPSLRERLDIDMPCYVIVKGILNGSFKRMDDHDVRLSPYEVHVLRTRRIEDPTDREPVLGTTIEDLNPQSVDRLLSELRSSSSHILDHINKDDRETALKRLNILTSDGVPTFAGYATLAPYPQQEFPRLVVDVAVHPGTQKAQDTNVRFLDRQVCDGPIPLMVEDAVSAVTRNLRHRRITKGALAEDILEIPEDVLREAITNAVMHRDYSAHAQGQTVAVDIYQDRVEVGNPGGLYGGRTITNIDEGLPVSRNKVLANLLRSVPRPHSRGMVAEAAGTGVPRMINAMRQQGLPAPDYDATTIDRVTVKLSRFGLLDPDVRAWLDSLPGGPRNTAADSVLALTRRDGKVWVVDIRRNLGLDSDDVRDLLGELVAEGLLIGMNDGPYVLADPKLGMPSTGARWEVLSVLDSREPLKIQEIAEQTGKSLSALRPLLRELVGDGLITATAPPTSRNRAYLLAE</sequence>
<dbReference type="Proteomes" id="UP000002941">
    <property type="component" value="Unassembled WGS sequence"/>
</dbReference>
<dbReference type="PANTHER" id="PTHR30595">
    <property type="entry name" value="GLPR-RELATED TRANSCRIPTIONAL REPRESSOR"/>
    <property type="match status" value="1"/>
</dbReference>
<organism evidence="2 3">
    <name type="scientific">Actinomyces massiliensis F0489</name>
    <dbReference type="NCBI Taxonomy" id="1125718"/>
    <lineage>
        <taxon>Bacteria</taxon>
        <taxon>Bacillati</taxon>
        <taxon>Actinomycetota</taxon>
        <taxon>Actinomycetes</taxon>
        <taxon>Actinomycetales</taxon>
        <taxon>Actinomycetaceae</taxon>
        <taxon>Actinomyces</taxon>
    </lineage>
</organism>
<dbReference type="Gene3D" id="1.10.10.10">
    <property type="entry name" value="Winged helix-like DNA-binding domain superfamily/Winged helix DNA-binding domain"/>
    <property type="match status" value="1"/>
</dbReference>
<accession>J0WYH7</accession>
<gene>
    <name evidence="2" type="ORF">HMPREF1318_1310</name>
</gene>
<comment type="caution">
    <text evidence="2">The sequence shown here is derived from an EMBL/GenBank/DDBJ whole genome shotgun (WGS) entry which is preliminary data.</text>
</comment>
<dbReference type="Gene3D" id="3.30.565.60">
    <property type="match status" value="1"/>
</dbReference>
<dbReference type="SUPFAM" id="SSF46785">
    <property type="entry name" value="Winged helix' DNA-binding domain"/>
    <property type="match status" value="1"/>
</dbReference>
<dbReference type="Pfam" id="PF13749">
    <property type="entry name" value="HATPase_c_4"/>
    <property type="match status" value="1"/>
</dbReference>
<feature type="domain" description="Schlafen AlbA-2" evidence="1">
    <location>
        <begin position="23"/>
        <end position="152"/>
    </location>
</feature>
<protein>
    <submittedName>
        <fullName evidence="2">Divergent AAA domain protein</fullName>
    </submittedName>
</protein>
<dbReference type="Pfam" id="PF04326">
    <property type="entry name" value="SLFN_AlbA_2"/>
    <property type="match status" value="1"/>
</dbReference>
<reference evidence="2 3" key="1">
    <citation type="submission" date="2012-05" db="EMBL/GenBank/DDBJ databases">
        <authorList>
            <person name="Harkins D.M."/>
            <person name="Madupu R."/>
            <person name="Durkin A.S."/>
            <person name="Torralba M."/>
            <person name="Methe B."/>
            <person name="Sutton G.G."/>
            <person name="Nelson K.E."/>
        </authorList>
    </citation>
    <scope>NUCLEOTIDE SEQUENCE [LARGE SCALE GENOMIC DNA]</scope>
    <source>
        <strain evidence="2 3">F0489</strain>
    </source>
</reference>
<dbReference type="Gene3D" id="3.30.950.30">
    <property type="entry name" value="Schlafen, AAA domain"/>
    <property type="match status" value="1"/>
</dbReference>
<name>J0WYH7_9ACTO</name>
<dbReference type="PATRIC" id="fig|1125718.3.peg.1958"/>
<dbReference type="InterPro" id="IPR038461">
    <property type="entry name" value="Schlafen_AlbA_2_dom_sf"/>
</dbReference>
<evidence type="ECO:0000259" key="1">
    <source>
        <dbReference type="Pfam" id="PF04326"/>
    </source>
</evidence>
<proteinExistence type="predicted"/>
<dbReference type="InterPro" id="IPR036390">
    <property type="entry name" value="WH_DNA-bd_sf"/>
</dbReference>
<evidence type="ECO:0000313" key="3">
    <source>
        <dbReference type="Proteomes" id="UP000002941"/>
    </source>
</evidence>
<dbReference type="AlphaFoldDB" id="J0WYH7"/>
<dbReference type="eggNOG" id="COG2865">
    <property type="taxonomic scope" value="Bacteria"/>
</dbReference>
<dbReference type="OrthoDB" id="9805115at2"/>
<dbReference type="EMBL" id="AKFT01000159">
    <property type="protein sequence ID" value="EJF41371.1"/>
    <property type="molecule type" value="Genomic_DNA"/>
</dbReference>
<dbReference type="PANTHER" id="PTHR30595:SF6">
    <property type="entry name" value="SCHLAFEN ALBA-2 DOMAIN-CONTAINING PROTEIN"/>
    <property type="match status" value="1"/>
</dbReference>
<keyword evidence="3" id="KW-1185">Reference proteome</keyword>